<evidence type="ECO:0008006" key="3">
    <source>
        <dbReference type="Google" id="ProtNLM"/>
    </source>
</evidence>
<dbReference type="Proteomes" id="UP001497602">
    <property type="component" value="Unassembled WGS sequence"/>
</dbReference>
<name>A0ABP1FB99_9FLAO</name>
<organism evidence="1 2">
    <name type="scientific">Tenacibaculum vairaonense</name>
    <dbReference type="NCBI Taxonomy" id="3137860"/>
    <lineage>
        <taxon>Bacteria</taxon>
        <taxon>Pseudomonadati</taxon>
        <taxon>Bacteroidota</taxon>
        <taxon>Flavobacteriia</taxon>
        <taxon>Flavobacteriales</taxon>
        <taxon>Flavobacteriaceae</taxon>
        <taxon>Tenacibaculum</taxon>
    </lineage>
</organism>
<gene>
    <name evidence="1" type="ORF">T190115A13A_40173</name>
</gene>
<accession>A0ABP1FB99</accession>
<keyword evidence="2" id="KW-1185">Reference proteome</keyword>
<dbReference type="EMBL" id="CAXJRC010000041">
    <property type="protein sequence ID" value="CAL2107651.1"/>
    <property type="molecule type" value="Genomic_DNA"/>
</dbReference>
<evidence type="ECO:0000313" key="1">
    <source>
        <dbReference type="EMBL" id="CAL2107651.1"/>
    </source>
</evidence>
<protein>
    <recommendedName>
        <fullName evidence="3">Transposase</fullName>
    </recommendedName>
</protein>
<sequence>MTKIKIHNIQFITLISDVIEKLLGEFLEKSDALCIHFKVLQT</sequence>
<evidence type="ECO:0000313" key="2">
    <source>
        <dbReference type="Proteomes" id="UP001497602"/>
    </source>
</evidence>
<reference evidence="1 2" key="1">
    <citation type="submission" date="2024-05" db="EMBL/GenBank/DDBJ databases">
        <authorList>
            <person name="Duchaud E."/>
        </authorList>
    </citation>
    <scope>NUCLEOTIDE SEQUENCE [LARGE SCALE GENOMIC DNA]</scope>
    <source>
        <strain evidence="1">Ena-SAMPLE-TAB-13-05-2024-13:56:06:370-140305</strain>
    </source>
</reference>
<comment type="caution">
    <text evidence="1">The sequence shown here is derived from an EMBL/GenBank/DDBJ whole genome shotgun (WGS) entry which is preliminary data.</text>
</comment>
<proteinExistence type="predicted"/>